<evidence type="ECO:0000313" key="3">
    <source>
        <dbReference type="Proteomes" id="UP000515955"/>
    </source>
</evidence>
<dbReference type="AlphaFoldDB" id="A0A7G9SAG0"/>
<dbReference type="RefSeq" id="WP_187541834.1">
    <property type="nucleotide sequence ID" value="NZ_CP060717.1"/>
</dbReference>
<name>A0A7G9SAG0_9SPHN</name>
<evidence type="ECO:0000256" key="1">
    <source>
        <dbReference type="SAM" id="SignalP"/>
    </source>
</evidence>
<dbReference type="InterPro" id="IPR025514">
    <property type="entry name" value="DUF4402"/>
</dbReference>
<dbReference type="Proteomes" id="UP000515955">
    <property type="component" value="Chromosome"/>
</dbReference>
<feature type="signal peptide" evidence="1">
    <location>
        <begin position="1"/>
        <end position="22"/>
    </location>
</feature>
<organism evidence="2 3">
    <name type="scientific">Sphingomonas rhizophila</name>
    <dbReference type="NCBI Taxonomy" id="2071607"/>
    <lineage>
        <taxon>Bacteria</taxon>
        <taxon>Pseudomonadati</taxon>
        <taxon>Pseudomonadota</taxon>
        <taxon>Alphaproteobacteria</taxon>
        <taxon>Sphingomonadales</taxon>
        <taxon>Sphingomonadaceae</taxon>
        <taxon>Sphingomonas</taxon>
    </lineage>
</organism>
<accession>A0A7G9SAG0</accession>
<proteinExistence type="predicted"/>
<dbReference type="Pfam" id="PF14352">
    <property type="entry name" value="DUF4402"/>
    <property type="match status" value="1"/>
</dbReference>
<keyword evidence="3" id="KW-1185">Reference proteome</keyword>
<keyword evidence="1" id="KW-0732">Signal</keyword>
<dbReference type="EMBL" id="CP060717">
    <property type="protein sequence ID" value="QNN64835.1"/>
    <property type="molecule type" value="Genomic_DNA"/>
</dbReference>
<dbReference type="KEGG" id="srhi:H9L12_11425"/>
<protein>
    <submittedName>
        <fullName evidence="2">DUF4402 domain-containing protein</fullName>
    </submittedName>
</protein>
<gene>
    <name evidence="2" type="ORF">H9L12_11425</name>
</gene>
<feature type="chain" id="PRO_5028863259" evidence="1">
    <location>
        <begin position="23"/>
        <end position="182"/>
    </location>
</feature>
<sequence length="182" mass="18426">MTRLQTLAAAAATLSFATPALAQSVTQDNSGGTGRTVILSPLNFINDTNLNFGDVVLPSGNVGQIRIDADPTVPSFVSNIGVQPLPSSAPSRGLMVGAGSAGMDVTVQTVFPTALYLGGDTTAAALPVSLGLDATATAPNTYTYTIASDQSFLVHVGGTLDIPANSPDGAYSNTYTVTATYP</sequence>
<evidence type="ECO:0000313" key="2">
    <source>
        <dbReference type="EMBL" id="QNN64835.1"/>
    </source>
</evidence>
<reference evidence="2 3" key="1">
    <citation type="submission" date="2020-08" db="EMBL/GenBank/DDBJ databases">
        <title>Genome sequence of Sphingomonas rhizophila KACC 19189T.</title>
        <authorList>
            <person name="Hyun D.-W."/>
            <person name="Bae J.-W."/>
        </authorList>
    </citation>
    <scope>NUCLEOTIDE SEQUENCE [LARGE SCALE GENOMIC DNA]</scope>
    <source>
        <strain evidence="2 3">KACC 19189</strain>
    </source>
</reference>